<dbReference type="Gene3D" id="3.20.20.210">
    <property type="match status" value="1"/>
</dbReference>
<dbReference type="PANTHER" id="PTHR47099">
    <property type="entry name" value="METHYLCOBAMIDE:COM METHYLTRANSFERASE MTBA"/>
    <property type="match status" value="1"/>
</dbReference>
<gene>
    <name evidence="2" type="ORF">H9Q79_17575</name>
</gene>
<dbReference type="Pfam" id="PF01208">
    <property type="entry name" value="URO-D"/>
    <property type="match status" value="1"/>
</dbReference>
<dbReference type="InterPro" id="IPR038071">
    <property type="entry name" value="UROD/MetE-like_sf"/>
</dbReference>
<protein>
    <recommendedName>
        <fullName evidence="1">Uroporphyrinogen decarboxylase (URO-D) domain-containing protein</fullName>
    </recommendedName>
</protein>
<dbReference type="InterPro" id="IPR000257">
    <property type="entry name" value="Uroporphyrinogen_deCOase"/>
</dbReference>
<sequence length="336" mass="36675">MPMTPKENIIAVLNHETREWIPSSLSDTVSAGFGSGPGPAFEKGPLGGGPDGFGINWVTPASGGGAPIPEPGHFLMNAETIVDWKKLVKFPDLSSFDWETQAKAELSFGNPDIQAVDFGSGNGPFERMATLMGFEEALMAMYEEPEACFELMDAIADYKIQVAEYAKKYYHADLFTNYDDIATERGLFMSPESYRALIKPAHTKINDAVRALGMIPIQHTCGKADALTEDFIDTHAAAWTSVQPTNDISGILEKYGDQFCIIGGYDSNGLPGQVAASDETVIAEVKRCFDTYGIYSSYIFFGFRIVNSVDPQVNLKAIMPIITTSAQYGRELIEKA</sequence>
<organism evidence="2 3">
    <name type="scientific">Wansuia hejianensis</name>
    <dbReference type="NCBI Taxonomy" id="2763667"/>
    <lineage>
        <taxon>Bacteria</taxon>
        <taxon>Bacillati</taxon>
        <taxon>Bacillota</taxon>
        <taxon>Clostridia</taxon>
        <taxon>Lachnospirales</taxon>
        <taxon>Lachnospiraceae</taxon>
        <taxon>Wansuia</taxon>
    </lineage>
</organism>
<name>A0A7G9GCV1_9FIRM</name>
<reference evidence="2 3" key="1">
    <citation type="submission" date="2020-08" db="EMBL/GenBank/DDBJ databases">
        <authorList>
            <person name="Liu C."/>
            <person name="Sun Q."/>
        </authorList>
    </citation>
    <scope>NUCLEOTIDE SEQUENCE [LARGE SCALE GENOMIC DNA]</scope>
    <source>
        <strain evidence="2 3">NSJ-29</strain>
    </source>
</reference>
<dbReference type="AlphaFoldDB" id="A0A7G9GCV1"/>
<evidence type="ECO:0000259" key="1">
    <source>
        <dbReference type="Pfam" id="PF01208"/>
    </source>
</evidence>
<dbReference type="Proteomes" id="UP000515860">
    <property type="component" value="Chromosome"/>
</dbReference>
<feature type="domain" description="Uroporphyrinogen decarboxylase (URO-D)" evidence="1">
    <location>
        <begin position="121"/>
        <end position="311"/>
    </location>
</feature>
<dbReference type="RefSeq" id="WP_249328849.1">
    <property type="nucleotide sequence ID" value="NZ_CP060635.1"/>
</dbReference>
<proteinExistence type="predicted"/>
<accession>A0A7G9GCV1</accession>
<evidence type="ECO:0000313" key="2">
    <source>
        <dbReference type="EMBL" id="QNM08633.1"/>
    </source>
</evidence>
<keyword evidence="3" id="KW-1185">Reference proteome</keyword>
<dbReference type="EMBL" id="CP060635">
    <property type="protein sequence ID" value="QNM08633.1"/>
    <property type="molecule type" value="Genomic_DNA"/>
</dbReference>
<dbReference type="InterPro" id="IPR052024">
    <property type="entry name" value="Methanogen_methyltrans"/>
</dbReference>
<dbReference type="GO" id="GO:0004853">
    <property type="term" value="F:uroporphyrinogen decarboxylase activity"/>
    <property type="evidence" value="ECO:0007669"/>
    <property type="project" value="InterPro"/>
</dbReference>
<dbReference type="GO" id="GO:0006779">
    <property type="term" value="P:porphyrin-containing compound biosynthetic process"/>
    <property type="evidence" value="ECO:0007669"/>
    <property type="project" value="InterPro"/>
</dbReference>
<dbReference type="SUPFAM" id="SSF51726">
    <property type="entry name" value="UROD/MetE-like"/>
    <property type="match status" value="1"/>
</dbReference>
<dbReference type="KEGG" id="whj:H9Q79_17575"/>
<dbReference type="PANTHER" id="PTHR47099:SF1">
    <property type="entry name" value="METHYLCOBAMIDE:COM METHYLTRANSFERASE MTBA"/>
    <property type="match status" value="1"/>
</dbReference>
<evidence type="ECO:0000313" key="3">
    <source>
        <dbReference type="Proteomes" id="UP000515860"/>
    </source>
</evidence>